<name>K1W173_TRIAC</name>
<keyword evidence="2" id="KW-1185">Reference proteome</keyword>
<protein>
    <recommendedName>
        <fullName evidence="3">Polyketide cyclase/dehydrase</fullName>
    </recommendedName>
</protein>
<gene>
    <name evidence="1" type="ORF">A1Q2_00161</name>
</gene>
<dbReference type="InterPro" id="IPR019587">
    <property type="entry name" value="Polyketide_cyclase/dehydratase"/>
</dbReference>
<dbReference type="Gene3D" id="3.30.530.20">
    <property type="match status" value="1"/>
</dbReference>
<dbReference type="EMBL" id="AMBO01000090">
    <property type="protein sequence ID" value="EKD05547.1"/>
    <property type="molecule type" value="Genomic_DNA"/>
</dbReference>
<evidence type="ECO:0000313" key="2">
    <source>
        <dbReference type="Proteomes" id="UP000006757"/>
    </source>
</evidence>
<reference evidence="1 2" key="1">
    <citation type="journal article" date="2012" name="Eukaryot. Cell">
        <title>Genome sequence of the Trichosporon asahii environmental strain CBS 8904.</title>
        <authorList>
            <person name="Yang R.Y."/>
            <person name="Li H.T."/>
            <person name="Zhu H."/>
            <person name="Zhou G.P."/>
            <person name="Wang M."/>
            <person name="Wang L."/>
        </authorList>
    </citation>
    <scope>NUCLEOTIDE SEQUENCE [LARGE SCALE GENOMIC DNA]</scope>
    <source>
        <strain evidence="1 2">CBS 8904</strain>
    </source>
</reference>
<dbReference type="Proteomes" id="UP000006757">
    <property type="component" value="Unassembled WGS sequence"/>
</dbReference>
<dbReference type="SUPFAM" id="SSF55961">
    <property type="entry name" value="Bet v1-like"/>
    <property type="match status" value="1"/>
</dbReference>
<dbReference type="InParanoid" id="K1W173"/>
<evidence type="ECO:0008006" key="3">
    <source>
        <dbReference type="Google" id="ProtNLM"/>
    </source>
</evidence>
<dbReference type="Pfam" id="PF10604">
    <property type="entry name" value="Polyketide_cyc2"/>
    <property type="match status" value="1"/>
</dbReference>
<sequence>MAPTNPNTNANDIDYTTGGWAKTVIDRPPQVVFDTLTDVPNWPNINKGVTISVTPKDAKVEVGAQFCETIQAPVEGMGRWSNTWTVQELIQGKKFVMTAMDNFSSIPIPSRLTYTFTAVEGSNGSKTTFFRSIDTAPTQEFWDKAKPEEKEALYRFQGSQSEMAAHLKQYVEQNTPAS</sequence>
<dbReference type="AlphaFoldDB" id="K1W173"/>
<dbReference type="InterPro" id="IPR023393">
    <property type="entry name" value="START-like_dom_sf"/>
</dbReference>
<proteinExistence type="predicted"/>
<evidence type="ECO:0000313" key="1">
    <source>
        <dbReference type="EMBL" id="EKD05547.1"/>
    </source>
</evidence>
<dbReference type="CDD" id="cd07812">
    <property type="entry name" value="SRPBCC"/>
    <property type="match status" value="1"/>
</dbReference>
<dbReference type="HOGENOM" id="CLU_1705501_0_0_1"/>
<accession>K1W173</accession>
<comment type="caution">
    <text evidence="1">The sequence shown here is derived from an EMBL/GenBank/DDBJ whole genome shotgun (WGS) entry which is preliminary data.</text>
</comment>
<organism evidence="1 2">
    <name type="scientific">Trichosporon asahii var. asahii (strain CBS 8904)</name>
    <name type="common">Yeast</name>
    <dbReference type="NCBI Taxonomy" id="1220162"/>
    <lineage>
        <taxon>Eukaryota</taxon>
        <taxon>Fungi</taxon>
        <taxon>Dikarya</taxon>
        <taxon>Basidiomycota</taxon>
        <taxon>Agaricomycotina</taxon>
        <taxon>Tremellomycetes</taxon>
        <taxon>Trichosporonales</taxon>
        <taxon>Trichosporonaceae</taxon>
        <taxon>Trichosporon</taxon>
    </lineage>
</organism>